<dbReference type="PANTHER" id="PTHR14499:SF136">
    <property type="entry name" value="GH08630P"/>
    <property type="match status" value="1"/>
</dbReference>
<evidence type="ECO:0000259" key="2">
    <source>
        <dbReference type="Pfam" id="PF02214"/>
    </source>
</evidence>
<feature type="compositionally biased region" description="Basic and acidic residues" evidence="1">
    <location>
        <begin position="100"/>
        <end position="139"/>
    </location>
</feature>
<dbReference type="PANTHER" id="PTHR14499">
    <property type="entry name" value="POTASSIUM CHANNEL TETRAMERIZATION DOMAIN-CONTAINING"/>
    <property type="match status" value="1"/>
</dbReference>
<name>A0A8S1J7N5_9CHLO</name>
<sequence length="423" mass="46781">MNASASVVKARASAAHLTGPPLPAVGLWAPPMFGCRVATSQGHTGSTRSANPGRPLTAAAGGASRPPAIPEGQGGLMSDYEALRTTFLSQVDRQLESFKERDKDLHQQREELRDRSEEVDREQQRLQQEREGLEREKAQMQKVQVQDDDVVELNVQGEVMCTLRGTLTQIPDSKLAYMFNGRWEDKMRKDSQGRYFLNYMPSCFRKILDHLTTRELTGDHPLPTPTVDADMAASYEILVHHLGLNVAFFGGFKFSRTLKSTSVRLSPDALMARNDSAGEGYVLGEHGYKNKVVEFTLLIEKLDAEFARMFIGVLAEGHPLNSDNSFRGNPGAFGWAGAGQVWVAGKRQQGLGDYPKALLCEGLALMVTLDCRDGHNVMSLRSEAKGTEYQIAGLPEGQCWRIHVNMVGEGDQVRFVNVRTLTE</sequence>
<evidence type="ECO:0000313" key="4">
    <source>
        <dbReference type="Proteomes" id="UP000708148"/>
    </source>
</evidence>
<protein>
    <recommendedName>
        <fullName evidence="2">Potassium channel tetramerisation-type BTB domain-containing protein</fullName>
    </recommendedName>
</protein>
<proteinExistence type="predicted"/>
<dbReference type="AlphaFoldDB" id="A0A8S1J7N5"/>
<evidence type="ECO:0000313" key="3">
    <source>
        <dbReference type="EMBL" id="CAD7703281.1"/>
    </source>
</evidence>
<accession>A0A8S1J7N5</accession>
<dbReference type="OrthoDB" id="542697at2759"/>
<feature type="domain" description="Potassium channel tetramerisation-type BTB" evidence="2">
    <location>
        <begin position="151"/>
        <end position="218"/>
    </location>
</feature>
<evidence type="ECO:0000256" key="1">
    <source>
        <dbReference type="SAM" id="MobiDB-lite"/>
    </source>
</evidence>
<dbReference type="Pfam" id="PF02214">
    <property type="entry name" value="BTB_2"/>
    <property type="match status" value="1"/>
</dbReference>
<dbReference type="InterPro" id="IPR003131">
    <property type="entry name" value="T1-type_BTB"/>
</dbReference>
<dbReference type="Gene3D" id="3.30.710.10">
    <property type="entry name" value="Potassium Channel Kv1.1, Chain A"/>
    <property type="match status" value="1"/>
</dbReference>
<organism evidence="3 4">
    <name type="scientific">Ostreobium quekettii</name>
    <dbReference type="NCBI Taxonomy" id="121088"/>
    <lineage>
        <taxon>Eukaryota</taxon>
        <taxon>Viridiplantae</taxon>
        <taxon>Chlorophyta</taxon>
        <taxon>core chlorophytes</taxon>
        <taxon>Ulvophyceae</taxon>
        <taxon>TCBD clade</taxon>
        <taxon>Bryopsidales</taxon>
        <taxon>Ostreobineae</taxon>
        <taxon>Ostreobiaceae</taxon>
        <taxon>Ostreobium</taxon>
    </lineage>
</organism>
<dbReference type="GO" id="GO:0051260">
    <property type="term" value="P:protein homooligomerization"/>
    <property type="evidence" value="ECO:0007669"/>
    <property type="project" value="InterPro"/>
</dbReference>
<feature type="region of interest" description="Disordered" evidence="1">
    <location>
        <begin position="39"/>
        <end position="75"/>
    </location>
</feature>
<dbReference type="SUPFAM" id="SSF54695">
    <property type="entry name" value="POZ domain"/>
    <property type="match status" value="1"/>
</dbReference>
<reference evidence="3" key="1">
    <citation type="submission" date="2020-12" db="EMBL/GenBank/DDBJ databases">
        <authorList>
            <person name="Iha C."/>
        </authorList>
    </citation>
    <scope>NUCLEOTIDE SEQUENCE</scope>
</reference>
<feature type="compositionally biased region" description="Polar residues" evidence="1">
    <location>
        <begin position="39"/>
        <end position="50"/>
    </location>
</feature>
<feature type="region of interest" description="Disordered" evidence="1">
    <location>
        <begin position="100"/>
        <end position="140"/>
    </location>
</feature>
<dbReference type="EMBL" id="CAJHUC010002140">
    <property type="protein sequence ID" value="CAD7703281.1"/>
    <property type="molecule type" value="Genomic_DNA"/>
</dbReference>
<dbReference type="Proteomes" id="UP000708148">
    <property type="component" value="Unassembled WGS sequence"/>
</dbReference>
<dbReference type="InterPro" id="IPR011333">
    <property type="entry name" value="SKP1/BTB/POZ_sf"/>
</dbReference>
<keyword evidence="4" id="KW-1185">Reference proteome</keyword>
<gene>
    <name evidence="3" type="ORF">OSTQU699_LOCUS8638</name>
</gene>
<comment type="caution">
    <text evidence="3">The sequence shown here is derived from an EMBL/GenBank/DDBJ whole genome shotgun (WGS) entry which is preliminary data.</text>
</comment>